<gene>
    <name evidence="1" type="ORF">GBAR_LOCUS5025</name>
</gene>
<sequence>TIDPIRHIERNLNDRVSGVLNVYHPLTDEVFSGITERPVRSVERPTDFCESPSTCYGAGSSIFIQSIAFFTRA</sequence>
<dbReference type="AlphaFoldDB" id="A0AA35R920"/>
<reference evidence="1" key="1">
    <citation type="submission" date="2023-03" db="EMBL/GenBank/DDBJ databases">
        <authorList>
            <person name="Steffen K."/>
            <person name="Cardenas P."/>
        </authorList>
    </citation>
    <scope>NUCLEOTIDE SEQUENCE</scope>
</reference>
<accession>A0AA35R920</accession>
<proteinExistence type="predicted"/>
<evidence type="ECO:0000313" key="1">
    <source>
        <dbReference type="EMBL" id="CAI8007055.1"/>
    </source>
</evidence>
<dbReference type="Proteomes" id="UP001174909">
    <property type="component" value="Unassembled WGS sequence"/>
</dbReference>
<comment type="caution">
    <text evidence="1">The sequence shown here is derived from an EMBL/GenBank/DDBJ whole genome shotgun (WGS) entry which is preliminary data.</text>
</comment>
<organism evidence="1 2">
    <name type="scientific">Geodia barretti</name>
    <name type="common">Barrett's horny sponge</name>
    <dbReference type="NCBI Taxonomy" id="519541"/>
    <lineage>
        <taxon>Eukaryota</taxon>
        <taxon>Metazoa</taxon>
        <taxon>Porifera</taxon>
        <taxon>Demospongiae</taxon>
        <taxon>Heteroscleromorpha</taxon>
        <taxon>Tetractinellida</taxon>
        <taxon>Astrophorina</taxon>
        <taxon>Geodiidae</taxon>
        <taxon>Geodia</taxon>
    </lineage>
</organism>
<feature type="non-terminal residue" evidence="1">
    <location>
        <position position="1"/>
    </location>
</feature>
<evidence type="ECO:0000313" key="2">
    <source>
        <dbReference type="Proteomes" id="UP001174909"/>
    </source>
</evidence>
<keyword evidence="2" id="KW-1185">Reference proteome</keyword>
<dbReference type="EMBL" id="CASHTH010000743">
    <property type="protein sequence ID" value="CAI8007055.1"/>
    <property type="molecule type" value="Genomic_DNA"/>
</dbReference>
<name>A0AA35R920_GEOBA</name>
<protein>
    <submittedName>
        <fullName evidence="1">Uncharacterized protein</fullName>
    </submittedName>
</protein>